<dbReference type="PANTHER" id="PTHR43394">
    <property type="entry name" value="ATP-DEPENDENT PERMEASE MDL1, MITOCHONDRIAL"/>
    <property type="match status" value="1"/>
</dbReference>
<dbReference type="GO" id="GO:0005524">
    <property type="term" value="F:ATP binding"/>
    <property type="evidence" value="ECO:0007669"/>
    <property type="project" value="UniProtKB-KW"/>
</dbReference>
<evidence type="ECO:0000259" key="9">
    <source>
        <dbReference type="PROSITE" id="PS50929"/>
    </source>
</evidence>
<feature type="domain" description="ABC transporter" evidence="8">
    <location>
        <begin position="338"/>
        <end position="542"/>
    </location>
</feature>
<dbReference type="InterPro" id="IPR027417">
    <property type="entry name" value="P-loop_NTPase"/>
</dbReference>
<sequence>MHKNVSTVRIILSSALKNAVLSIGTVAAVAGAIVTALIPPLVLERIVNTLTEGKRLGIMLVSAYFGIILMAGLAESARESLLSVFGQRITRSLRHELCGKLSRLDTGCFVQQTPGEIVSRFVGDVDTVENLFTGGIIGMTADFGKIISILAIVFIKAPGLAWMIIALIPALYIFTRVIQKRMLRAQMDSRAAAASVSGFLPETLHCIRTVHLLGREGFMRKRYDEAIEEGYQATERTNFYDSVYSPVILIVSAAVTALVFVLSASGNPSLRHLFGMSAGTAVAVISYISQVFTPLESIGMEIQTVQSAVAGVHRIDDFLALSERDTGSAAAEKSDLSISVNEVDFAYTADTPVLENISLNIREGEHVTLTGRTGAGKSTLFKLLMGLYRPQKGSVRIMGREASDIPDSEKRHLFGCVEQHFYAPPGTIEEQITLFDPEITYDDAVKAAKLTGLHAAIMALPENYKTMFSEAHFSQGQRQLLAIARAVAADPKILLLDEITADLDAETEHCVLAALRSAAGGRTVVSISHRLYEEKGSRRVEIG</sequence>
<evidence type="ECO:0000256" key="3">
    <source>
        <dbReference type="ARBA" id="ARBA00022741"/>
    </source>
</evidence>
<dbReference type="InterPro" id="IPR003439">
    <property type="entry name" value="ABC_transporter-like_ATP-bd"/>
</dbReference>
<organism evidence="10 11">
    <name type="scientific">Agathobaculum hominis</name>
    <dbReference type="NCBI Taxonomy" id="2763014"/>
    <lineage>
        <taxon>Bacteria</taxon>
        <taxon>Bacillati</taxon>
        <taxon>Bacillota</taxon>
        <taxon>Clostridia</taxon>
        <taxon>Eubacteriales</taxon>
        <taxon>Butyricicoccaceae</taxon>
        <taxon>Agathobaculum</taxon>
    </lineage>
</organism>
<dbReference type="RefSeq" id="WP_186969606.1">
    <property type="nucleotide sequence ID" value="NZ_JACOPK010000004.1"/>
</dbReference>
<dbReference type="InterPro" id="IPR011527">
    <property type="entry name" value="ABC1_TM_dom"/>
</dbReference>
<evidence type="ECO:0000313" key="10">
    <source>
        <dbReference type="EMBL" id="MBC5695326.1"/>
    </source>
</evidence>
<dbReference type="InterPro" id="IPR003593">
    <property type="entry name" value="AAA+_ATPase"/>
</dbReference>
<evidence type="ECO:0000256" key="4">
    <source>
        <dbReference type="ARBA" id="ARBA00022840"/>
    </source>
</evidence>
<dbReference type="PROSITE" id="PS50929">
    <property type="entry name" value="ABC_TM1F"/>
    <property type="match status" value="1"/>
</dbReference>
<feature type="transmembrane region" description="Helical" evidence="7">
    <location>
        <begin position="20"/>
        <end position="43"/>
    </location>
</feature>
<keyword evidence="4 10" id="KW-0067">ATP-binding</keyword>
<dbReference type="InterPro" id="IPR017871">
    <property type="entry name" value="ABC_transporter-like_CS"/>
</dbReference>
<evidence type="ECO:0000313" key="11">
    <source>
        <dbReference type="Proteomes" id="UP000641741"/>
    </source>
</evidence>
<feature type="domain" description="ABC transmembrane type-1" evidence="9">
    <location>
        <begin position="23"/>
        <end position="307"/>
    </location>
</feature>
<feature type="transmembrane region" description="Helical" evidence="7">
    <location>
        <begin position="55"/>
        <end position="74"/>
    </location>
</feature>
<comment type="subcellular location">
    <subcellularLocation>
        <location evidence="1">Cell membrane</location>
        <topology evidence="1">Multi-pass membrane protein</topology>
    </subcellularLocation>
</comment>
<dbReference type="Pfam" id="PF00005">
    <property type="entry name" value="ABC_tran"/>
    <property type="match status" value="1"/>
</dbReference>
<dbReference type="EMBL" id="JACOPK010000004">
    <property type="protein sequence ID" value="MBC5695326.1"/>
    <property type="molecule type" value="Genomic_DNA"/>
</dbReference>
<protein>
    <submittedName>
        <fullName evidence="10">ABC transporter ATP-binding protein</fullName>
    </submittedName>
</protein>
<accession>A0ABR7GM18</accession>
<name>A0ABR7GM18_9FIRM</name>
<comment type="caution">
    <text evidence="10">The sequence shown here is derived from an EMBL/GenBank/DDBJ whole genome shotgun (WGS) entry which is preliminary data.</text>
</comment>
<dbReference type="Pfam" id="PF00664">
    <property type="entry name" value="ABC_membrane"/>
    <property type="match status" value="1"/>
</dbReference>
<dbReference type="PANTHER" id="PTHR43394:SF1">
    <property type="entry name" value="ATP-BINDING CASSETTE SUB-FAMILY B MEMBER 10, MITOCHONDRIAL"/>
    <property type="match status" value="1"/>
</dbReference>
<dbReference type="PROSITE" id="PS00211">
    <property type="entry name" value="ABC_TRANSPORTER_1"/>
    <property type="match status" value="1"/>
</dbReference>
<reference evidence="10 11" key="1">
    <citation type="submission" date="2020-08" db="EMBL/GenBank/DDBJ databases">
        <title>Genome public.</title>
        <authorList>
            <person name="Liu C."/>
            <person name="Sun Q."/>
        </authorList>
    </citation>
    <scope>NUCLEOTIDE SEQUENCE [LARGE SCALE GENOMIC DNA]</scope>
    <source>
        <strain evidence="10 11">M2</strain>
    </source>
</reference>
<keyword evidence="6 7" id="KW-0472">Membrane</keyword>
<evidence type="ECO:0000256" key="1">
    <source>
        <dbReference type="ARBA" id="ARBA00004651"/>
    </source>
</evidence>
<dbReference type="Proteomes" id="UP000641741">
    <property type="component" value="Unassembled WGS sequence"/>
</dbReference>
<proteinExistence type="predicted"/>
<dbReference type="SUPFAM" id="SSF90123">
    <property type="entry name" value="ABC transporter transmembrane region"/>
    <property type="match status" value="1"/>
</dbReference>
<dbReference type="SMART" id="SM00382">
    <property type="entry name" value="AAA"/>
    <property type="match status" value="1"/>
</dbReference>
<keyword evidence="3" id="KW-0547">Nucleotide-binding</keyword>
<evidence type="ECO:0000256" key="2">
    <source>
        <dbReference type="ARBA" id="ARBA00022692"/>
    </source>
</evidence>
<dbReference type="Gene3D" id="3.40.50.300">
    <property type="entry name" value="P-loop containing nucleotide triphosphate hydrolases"/>
    <property type="match status" value="1"/>
</dbReference>
<evidence type="ECO:0000256" key="5">
    <source>
        <dbReference type="ARBA" id="ARBA00022989"/>
    </source>
</evidence>
<evidence type="ECO:0000259" key="8">
    <source>
        <dbReference type="PROSITE" id="PS50893"/>
    </source>
</evidence>
<feature type="transmembrane region" description="Helical" evidence="7">
    <location>
        <begin position="243"/>
        <end position="264"/>
    </location>
</feature>
<gene>
    <name evidence="10" type="ORF">H8S02_05120</name>
</gene>
<dbReference type="PROSITE" id="PS50893">
    <property type="entry name" value="ABC_TRANSPORTER_2"/>
    <property type="match status" value="1"/>
</dbReference>
<evidence type="ECO:0000256" key="7">
    <source>
        <dbReference type="SAM" id="Phobius"/>
    </source>
</evidence>
<keyword evidence="5 7" id="KW-1133">Transmembrane helix</keyword>
<keyword evidence="2 7" id="KW-0812">Transmembrane</keyword>
<keyword evidence="11" id="KW-1185">Reference proteome</keyword>
<evidence type="ECO:0000256" key="6">
    <source>
        <dbReference type="ARBA" id="ARBA00023136"/>
    </source>
</evidence>
<dbReference type="InterPro" id="IPR039421">
    <property type="entry name" value="Type_1_exporter"/>
</dbReference>
<dbReference type="InterPro" id="IPR036640">
    <property type="entry name" value="ABC1_TM_sf"/>
</dbReference>
<feature type="transmembrane region" description="Helical" evidence="7">
    <location>
        <begin position="146"/>
        <end position="174"/>
    </location>
</feature>
<dbReference type="SUPFAM" id="SSF52540">
    <property type="entry name" value="P-loop containing nucleoside triphosphate hydrolases"/>
    <property type="match status" value="1"/>
</dbReference>
<dbReference type="Gene3D" id="1.20.1560.10">
    <property type="entry name" value="ABC transporter type 1, transmembrane domain"/>
    <property type="match status" value="1"/>
</dbReference>